<evidence type="ECO:0000313" key="6">
    <source>
        <dbReference type="EMBL" id="MZR13323.1"/>
    </source>
</evidence>
<comment type="caution">
    <text evidence="6">The sequence shown here is derived from an EMBL/GenBank/DDBJ whole genome shotgun (WGS) entry which is preliminary data.</text>
</comment>
<reference evidence="6 7" key="1">
    <citation type="submission" date="2019-12" db="EMBL/GenBank/DDBJ databases">
        <title>Maritimibacter sp. nov. sp. isolated from sea sand.</title>
        <authorList>
            <person name="Kim J."/>
            <person name="Jeong S.E."/>
            <person name="Jung H.S."/>
            <person name="Jeon C.O."/>
        </authorList>
    </citation>
    <scope>NUCLEOTIDE SEQUENCE [LARGE SCALE GENOMIC DNA]</scope>
    <source>
        <strain evidence="6 7">DP07</strain>
    </source>
</reference>
<dbReference type="PANTHER" id="PTHR30537">
    <property type="entry name" value="HTH-TYPE TRANSCRIPTIONAL REGULATOR"/>
    <property type="match status" value="1"/>
</dbReference>
<evidence type="ECO:0000256" key="1">
    <source>
        <dbReference type="ARBA" id="ARBA00009437"/>
    </source>
</evidence>
<evidence type="ECO:0000256" key="4">
    <source>
        <dbReference type="ARBA" id="ARBA00023163"/>
    </source>
</evidence>
<sequence length="286" mass="30449">MKQMDWDDLRYVLAVADRGSLSGAARQLGVNHATVLRRVNAFEENMGLSVFDRTARGYRIAPRRRRVLDAMRDVEEAALGVERAITAARSPLAGVVRVTSTDTLCLGVLPGIIAGLQHEAEGLEIELSSQNQHADLARLDADIAVRPSAKLPPELTGVVAAKLGLSVYAAPDGDDSWLGLSGSLAQATLGERIAEITGDAPIGSRSDSFPVLREMAAAGQGRAILPCILGDPDPRLVRIDGLIPDSAVDVWVASHVDLAEVPRIRAVRDLIIAGLEREAPRLLGAI</sequence>
<dbReference type="InterPro" id="IPR005119">
    <property type="entry name" value="LysR_subst-bd"/>
</dbReference>
<dbReference type="RefSeq" id="WP_161351419.1">
    <property type="nucleotide sequence ID" value="NZ_WTUX01000011.1"/>
</dbReference>
<dbReference type="GO" id="GO:0006351">
    <property type="term" value="P:DNA-templated transcription"/>
    <property type="evidence" value="ECO:0007669"/>
    <property type="project" value="TreeGrafter"/>
</dbReference>
<dbReference type="InterPro" id="IPR036390">
    <property type="entry name" value="WH_DNA-bd_sf"/>
</dbReference>
<dbReference type="InterPro" id="IPR036388">
    <property type="entry name" value="WH-like_DNA-bd_sf"/>
</dbReference>
<feature type="domain" description="HTH lysR-type" evidence="5">
    <location>
        <begin position="4"/>
        <end position="61"/>
    </location>
</feature>
<dbReference type="SUPFAM" id="SSF53850">
    <property type="entry name" value="Periplasmic binding protein-like II"/>
    <property type="match status" value="1"/>
</dbReference>
<dbReference type="Gene3D" id="3.40.190.10">
    <property type="entry name" value="Periplasmic binding protein-like II"/>
    <property type="match status" value="1"/>
</dbReference>
<evidence type="ECO:0000259" key="5">
    <source>
        <dbReference type="PROSITE" id="PS50931"/>
    </source>
</evidence>
<keyword evidence="3" id="KW-0238">DNA-binding</keyword>
<dbReference type="PROSITE" id="PS50931">
    <property type="entry name" value="HTH_LYSR"/>
    <property type="match status" value="1"/>
</dbReference>
<comment type="similarity">
    <text evidence="1">Belongs to the LysR transcriptional regulatory family.</text>
</comment>
<keyword evidence="4" id="KW-0804">Transcription</keyword>
<dbReference type="InterPro" id="IPR058163">
    <property type="entry name" value="LysR-type_TF_proteobact-type"/>
</dbReference>
<accession>A0A845M756</accession>
<dbReference type="AlphaFoldDB" id="A0A845M756"/>
<name>A0A845M756_9RHOB</name>
<proteinExistence type="inferred from homology"/>
<gene>
    <name evidence="6" type="ORF">GQE99_09855</name>
</gene>
<evidence type="ECO:0000256" key="3">
    <source>
        <dbReference type="ARBA" id="ARBA00023125"/>
    </source>
</evidence>
<dbReference type="EMBL" id="WTUX01000011">
    <property type="protein sequence ID" value="MZR13323.1"/>
    <property type="molecule type" value="Genomic_DNA"/>
</dbReference>
<evidence type="ECO:0000256" key="2">
    <source>
        <dbReference type="ARBA" id="ARBA00023015"/>
    </source>
</evidence>
<dbReference type="Proteomes" id="UP000467322">
    <property type="component" value="Unassembled WGS sequence"/>
</dbReference>
<dbReference type="Pfam" id="PF00126">
    <property type="entry name" value="HTH_1"/>
    <property type="match status" value="1"/>
</dbReference>
<keyword evidence="2" id="KW-0805">Transcription regulation</keyword>
<dbReference type="Gene3D" id="1.10.10.10">
    <property type="entry name" value="Winged helix-like DNA-binding domain superfamily/Winged helix DNA-binding domain"/>
    <property type="match status" value="1"/>
</dbReference>
<dbReference type="GO" id="GO:0003700">
    <property type="term" value="F:DNA-binding transcription factor activity"/>
    <property type="evidence" value="ECO:0007669"/>
    <property type="project" value="InterPro"/>
</dbReference>
<evidence type="ECO:0000313" key="7">
    <source>
        <dbReference type="Proteomes" id="UP000467322"/>
    </source>
</evidence>
<dbReference type="GO" id="GO:0043565">
    <property type="term" value="F:sequence-specific DNA binding"/>
    <property type="evidence" value="ECO:0007669"/>
    <property type="project" value="TreeGrafter"/>
</dbReference>
<organism evidence="6 7">
    <name type="scientific">Maritimibacter harenae</name>
    <dbReference type="NCBI Taxonomy" id="2606218"/>
    <lineage>
        <taxon>Bacteria</taxon>
        <taxon>Pseudomonadati</taxon>
        <taxon>Pseudomonadota</taxon>
        <taxon>Alphaproteobacteria</taxon>
        <taxon>Rhodobacterales</taxon>
        <taxon>Roseobacteraceae</taxon>
        <taxon>Maritimibacter</taxon>
    </lineage>
</organism>
<keyword evidence="7" id="KW-1185">Reference proteome</keyword>
<dbReference type="SUPFAM" id="SSF46785">
    <property type="entry name" value="Winged helix' DNA-binding domain"/>
    <property type="match status" value="1"/>
</dbReference>
<dbReference type="PANTHER" id="PTHR30537:SF3">
    <property type="entry name" value="TRANSCRIPTIONAL REGULATORY PROTEIN"/>
    <property type="match status" value="1"/>
</dbReference>
<dbReference type="Pfam" id="PF03466">
    <property type="entry name" value="LysR_substrate"/>
    <property type="match status" value="1"/>
</dbReference>
<protein>
    <submittedName>
        <fullName evidence="6">LysR family transcriptional regulator</fullName>
    </submittedName>
</protein>
<dbReference type="InterPro" id="IPR000847">
    <property type="entry name" value="LysR_HTH_N"/>
</dbReference>